<dbReference type="GO" id="GO:0003690">
    <property type="term" value="F:double-stranded DNA binding"/>
    <property type="evidence" value="ECO:0007669"/>
    <property type="project" value="TreeGrafter"/>
</dbReference>
<dbReference type="Pfam" id="PF08645">
    <property type="entry name" value="PNK3P"/>
    <property type="match status" value="1"/>
</dbReference>
<dbReference type="GeneID" id="14925302"/>
<dbReference type="GO" id="GO:0046403">
    <property type="term" value="F:polynucleotide 3'-phosphatase activity"/>
    <property type="evidence" value="ECO:0007669"/>
    <property type="project" value="TreeGrafter"/>
</dbReference>
<dbReference type="SUPFAM" id="SSF56784">
    <property type="entry name" value="HAD-like"/>
    <property type="match status" value="1"/>
</dbReference>
<protein>
    <submittedName>
        <fullName evidence="1">DNA 3'phosphatase</fullName>
    </submittedName>
</protein>
<dbReference type="NCBIfam" id="TIGR01664">
    <property type="entry name" value="DNA-3'-Pase"/>
    <property type="match status" value="1"/>
</dbReference>
<dbReference type="Proteomes" id="UP000011083">
    <property type="component" value="Unassembled WGS sequence"/>
</dbReference>
<keyword evidence="2" id="KW-1185">Reference proteome</keyword>
<sequence>MKAHLWHTAFKPATGGAPQNATTRMLLLVTKLHKNGVLSAEAKGRVKDQVLRGTITEAELQRQYGSAAAVHTRNFSTTFNPFAPSAKKHQEATWSTVEGTLLVLDGDSIQPSSKIASFDMDDTLITPKSGRAFATGRNDWRWWNPSVPQRLTELHQQGYKLVIFTNQAGIAKGNARACDIQGKIQDLAAELGLPLQAFVATSEDKWRKPSTVMWDYFIKHHNGNVAVDNQQSFYCGDAAGRIKAWDGNPHTAKDHSCSDRKFARNVALPFQIPETCFLGQPDTQHFDWGSIEPTTAMQSAGAKAYEGNLTASSQEMVICVGTAPAQEQSGKSTFTKRNLVPQGYVHINQDTLHTKSACLQATEKALAQGKSVVIDNTNPSDSARALYINIAKERGVPVRCFTFKTPIELAQHLNVYRENMSGVKRVPGIAYNMFKKQYVEPRLAEGFTEIKPITFVPQFDNPDQEKLFHQLT</sequence>
<dbReference type="FunFam" id="3.40.50.1000:FF:000078">
    <property type="entry name" value="Bifunctional polynucleotide phosphatase/kinase"/>
    <property type="match status" value="1"/>
</dbReference>
<dbReference type="PANTHER" id="PTHR12083:SF9">
    <property type="entry name" value="BIFUNCTIONAL POLYNUCLEOTIDE PHOSPHATASE_KINASE"/>
    <property type="match status" value="1"/>
</dbReference>
<dbReference type="GO" id="GO:0046404">
    <property type="term" value="F:ATP-dependent polydeoxyribonucleotide 5'-hydroxyl-kinase activity"/>
    <property type="evidence" value="ECO:0007669"/>
    <property type="project" value="TreeGrafter"/>
</dbReference>
<dbReference type="OrthoDB" id="19045at2759"/>
<evidence type="ECO:0000313" key="1">
    <source>
        <dbReference type="EMBL" id="ELR24286.1"/>
    </source>
</evidence>
<dbReference type="FunFam" id="3.40.50.300:FF:000737">
    <property type="entry name" value="Bifunctional polynucleotide phosphatase/kinase"/>
    <property type="match status" value="1"/>
</dbReference>
<gene>
    <name evidence="1" type="ORF">ACA1_170240</name>
</gene>
<dbReference type="InterPro" id="IPR036412">
    <property type="entry name" value="HAD-like_sf"/>
</dbReference>
<dbReference type="KEGG" id="acan:ACA1_170240"/>
<dbReference type="CDD" id="cd01625">
    <property type="entry name" value="HAD_PNP"/>
    <property type="match status" value="1"/>
</dbReference>
<dbReference type="GO" id="GO:0006281">
    <property type="term" value="P:DNA repair"/>
    <property type="evidence" value="ECO:0007669"/>
    <property type="project" value="TreeGrafter"/>
</dbReference>
<dbReference type="SUPFAM" id="SSF52540">
    <property type="entry name" value="P-loop containing nucleoside triphosphate hydrolases"/>
    <property type="match status" value="1"/>
</dbReference>
<dbReference type="InterPro" id="IPR023214">
    <property type="entry name" value="HAD_sf"/>
</dbReference>
<dbReference type="Gene3D" id="3.40.50.1000">
    <property type="entry name" value="HAD superfamily/HAD-like"/>
    <property type="match status" value="1"/>
</dbReference>
<dbReference type="VEuPathDB" id="AmoebaDB:ACA1_170240"/>
<dbReference type="AlphaFoldDB" id="L8HIQ5"/>
<dbReference type="Gene3D" id="3.40.50.300">
    <property type="entry name" value="P-loop containing nucleotide triphosphate hydrolases"/>
    <property type="match status" value="1"/>
</dbReference>
<dbReference type="STRING" id="1257118.L8HIQ5"/>
<dbReference type="InterPro" id="IPR006549">
    <property type="entry name" value="HAD-SF_hydro_IIIA"/>
</dbReference>
<dbReference type="PANTHER" id="PTHR12083">
    <property type="entry name" value="BIFUNCTIONAL POLYNUCLEOTIDE PHOSPHATASE/KINASE"/>
    <property type="match status" value="1"/>
</dbReference>
<reference evidence="1 2" key="1">
    <citation type="journal article" date="2013" name="Genome Biol.">
        <title>Genome of Acanthamoeba castellanii highlights extensive lateral gene transfer and early evolution of tyrosine kinase signaling.</title>
        <authorList>
            <person name="Clarke M."/>
            <person name="Lohan A.J."/>
            <person name="Liu B."/>
            <person name="Lagkouvardos I."/>
            <person name="Roy S."/>
            <person name="Zafar N."/>
            <person name="Bertelli C."/>
            <person name="Schilde C."/>
            <person name="Kianianmomeni A."/>
            <person name="Burglin T.R."/>
            <person name="Frech C."/>
            <person name="Turcotte B."/>
            <person name="Kopec K.O."/>
            <person name="Synnott J.M."/>
            <person name="Choo C."/>
            <person name="Paponov I."/>
            <person name="Finkler A."/>
            <person name="Soon Heng Tan C."/>
            <person name="Hutchins A.P."/>
            <person name="Weinmeier T."/>
            <person name="Rattei T."/>
            <person name="Chu J.S."/>
            <person name="Gimenez G."/>
            <person name="Irimia M."/>
            <person name="Rigden D.J."/>
            <person name="Fitzpatrick D.A."/>
            <person name="Lorenzo-Morales J."/>
            <person name="Bateman A."/>
            <person name="Chiu C.H."/>
            <person name="Tang P."/>
            <person name="Hegemann P."/>
            <person name="Fromm H."/>
            <person name="Raoult D."/>
            <person name="Greub G."/>
            <person name="Miranda-Saavedra D."/>
            <person name="Chen N."/>
            <person name="Nash P."/>
            <person name="Ginger M.L."/>
            <person name="Horn M."/>
            <person name="Schaap P."/>
            <person name="Caler L."/>
            <person name="Loftus B."/>
        </authorList>
    </citation>
    <scope>NUCLEOTIDE SEQUENCE [LARGE SCALE GENOMIC DNA]</scope>
    <source>
        <strain evidence="1 2">Neff</strain>
    </source>
</reference>
<dbReference type="Pfam" id="PF13671">
    <property type="entry name" value="AAA_33"/>
    <property type="match status" value="1"/>
</dbReference>
<dbReference type="EMBL" id="KB007834">
    <property type="protein sequence ID" value="ELR24286.1"/>
    <property type="molecule type" value="Genomic_DNA"/>
</dbReference>
<accession>L8HIQ5</accession>
<evidence type="ECO:0000313" key="2">
    <source>
        <dbReference type="Proteomes" id="UP000011083"/>
    </source>
</evidence>
<name>L8HIQ5_ACACF</name>
<proteinExistence type="predicted"/>
<dbReference type="InterPro" id="IPR027417">
    <property type="entry name" value="P-loop_NTPase"/>
</dbReference>
<dbReference type="NCBIfam" id="TIGR01662">
    <property type="entry name" value="HAD-SF-IIIA"/>
    <property type="match status" value="1"/>
</dbReference>
<dbReference type="InterPro" id="IPR006551">
    <property type="entry name" value="Polynucleotide_phosphatase"/>
</dbReference>
<dbReference type="OMA" id="SDRMFAA"/>
<dbReference type="InterPro" id="IPR013954">
    <property type="entry name" value="PNK3P"/>
</dbReference>
<organism evidence="1 2">
    <name type="scientific">Acanthamoeba castellanii (strain ATCC 30010 / Neff)</name>
    <dbReference type="NCBI Taxonomy" id="1257118"/>
    <lineage>
        <taxon>Eukaryota</taxon>
        <taxon>Amoebozoa</taxon>
        <taxon>Discosea</taxon>
        <taxon>Longamoebia</taxon>
        <taxon>Centramoebida</taxon>
        <taxon>Acanthamoebidae</taxon>
        <taxon>Acanthamoeba</taxon>
    </lineage>
</organism>
<dbReference type="RefSeq" id="XP_004353983.1">
    <property type="nucleotide sequence ID" value="XM_004353931.1"/>
</dbReference>